<name>B7AV65_9FIRM</name>
<proteinExistence type="predicted"/>
<sequence>MSSTALKLLAAFLMLIGVACGTEKGCFWHITDCRWRVIFAVIFMLMYNGKKNAR</sequence>
<accession>B7AV65</accession>
<reference evidence="1 2" key="1">
    <citation type="submission" date="2008-11" db="EMBL/GenBank/DDBJ databases">
        <title>Draft genome sequence of Bacteroides pectinophilus (ATCC 43243).</title>
        <authorList>
            <person name="Sudarsanam P."/>
            <person name="Ley R."/>
            <person name="Guruge J."/>
            <person name="Turnbaugh P.J."/>
            <person name="Mahowald M."/>
            <person name="Liep D."/>
            <person name="Gordon J."/>
        </authorList>
    </citation>
    <scope>NUCLEOTIDE SEQUENCE [LARGE SCALE GENOMIC DNA]</scope>
    <source>
        <strain evidence="1 2">ATCC 43243</strain>
    </source>
</reference>
<dbReference type="AlphaFoldDB" id="B7AV65"/>
<dbReference type="EMBL" id="ABVQ01000037">
    <property type="protein sequence ID" value="EEC56106.1"/>
    <property type="molecule type" value="Genomic_DNA"/>
</dbReference>
<gene>
    <name evidence="1" type="ORF">BACPEC_02613</name>
</gene>
<evidence type="ECO:0000313" key="1">
    <source>
        <dbReference type="EMBL" id="EEC56106.1"/>
    </source>
</evidence>
<keyword evidence="2" id="KW-1185">Reference proteome</keyword>
<comment type="caution">
    <text evidence="1">The sequence shown here is derived from an EMBL/GenBank/DDBJ whole genome shotgun (WGS) entry which is preliminary data.</text>
</comment>
<organism evidence="1 2">
    <name type="scientific">[Bacteroides] pectinophilus ATCC 43243</name>
    <dbReference type="NCBI Taxonomy" id="483218"/>
    <lineage>
        <taxon>Bacteria</taxon>
        <taxon>Bacillati</taxon>
        <taxon>Bacillota</taxon>
        <taxon>Clostridia</taxon>
        <taxon>Eubacteriales</taxon>
    </lineage>
</organism>
<dbReference type="HOGENOM" id="CLU_3040535_0_0_9"/>
<dbReference type="Proteomes" id="UP000003136">
    <property type="component" value="Unassembled WGS sequence"/>
</dbReference>
<dbReference type="PROSITE" id="PS51257">
    <property type="entry name" value="PROKAR_LIPOPROTEIN"/>
    <property type="match status" value="1"/>
</dbReference>
<dbReference type="STRING" id="483218.BACPEC_02613"/>
<evidence type="ECO:0000313" key="2">
    <source>
        <dbReference type="Proteomes" id="UP000003136"/>
    </source>
</evidence>
<reference evidence="1 2" key="2">
    <citation type="submission" date="2008-11" db="EMBL/GenBank/DDBJ databases">
        <authorList>
            <person name="Fulton L."/>
            <person name="Clifton S."/>
            <person name="Fulton B."/>
            <person name="Xu J."/>
            <person name="Minx P."/>
            <person name="Pepin K.H."/>
            <person name="Johnson M."/>
            <person name="Bhonagiri V."/>
            <person name="Nash W.E."/>
            <person name="Mardis E.R."/>
            <person name="Wilson R.K."/>
        </authorList>
    </citation>
    <scope>NUCLEOTIDE SEQUENCE [LARGE SCALE GENOMIC DNA]</scope>
    <source>
        <strain evidence="1 2">ATCC 43243</strain>
    </source>
</reference>
<protein>
    <submittedName>
        <fullName evidence="1">Uncharacterized protein</fullName>
    </submittedName>
</protein>